<organism evidence="3 4">
    <name type="scientific">Pseudomonas veronii 1YdBTEX2</name>
    <dbReference type="NCBI Taxonomy" id="1295141"/>
    <lineage>
        <taxon>Bacteria</taxon>
        <taxon>Pseudomonadati</taxon>
        <taxon>Pseudomonadota</taxon>
        <taxon>Gammaproteobacteria</taxon>
        <taxon>Pseudomonadales</taxon>
        <taxon>Pseudomonadaceae</taxon>
        <taxon>Pseudomonas</taxon>
    </lineage>
</organism>
<evidence type="ECO:0000313" key="4">
    <source>
        <dbReference type="Proteomes" id="UP000245431"/>
    </source>
</evidence>
<dbReference type="Gene3D" id="1.10.10.610">
    <property type="entry name" value="YehU-like"/>
    <property type="match status" value="1"/>
</dbReference>
<name>A0A1D3K7P2_PSEVE</name>
<evidence type="ECO:0000313" key="3">
    <source>
        <dbReference type="EMBL" id="SBW84320.1"/>
    </source>
</evidence>
<evidence type="ECO:0000256" key="1">
    <source>
        <dbReference type="ARBA" id="ARBA00006450"/>
    </source>
</evidence>
<dbReference type="EMBL" id="LT599584">
    <property type="protein sequence ID" value="SBW84320.1"/>
    <property type="molecule type" value="Genomic_DNA"/>
</dbReference>
<gene>
    <name evidence="3" type="ORF">PVE_R2G0291</name>
</gene>
<sequence length="83" mass="9423">MIIPIQRLSPDTLQRLIEDFVSRDGTDNGDESTESQKVTRVRAELDAGSAVIYYDAEFSQCILAARDQVPPEMIRAWHEEQLS</sequence>
<protein>
    <recommendedName>
        <fullName evidence="2">NPH3 domain-containing protein</fullName>
    </recommendedName>
</protein>
<comment type="similarity">
    <text evidence="1">Belongs to the UPF0270 family.</text>
</comment>
<dbReference type="SUPFAM" id="SSF118001">
    <property type="entry name" value="YehU-like"/>
    <property type="match status" value="1"/>
</dbReference>
<proteinExistence type="inferred from homology"/>
<dbReference type="InterPro" id="IPR036685">
    <property type="entry name" value="YehU-like_sf"/>
</dbReference>
<dbReference type="InterPro" id="IPR027356">
    <property type="entry name" value="NPH3_dom"/>
</dbReference>
<evidence type="ECO:0000259" key="2">
    <source>
        <dbReference type="PROSITE" id="PS51649"/>
    </source>
</evidence>
<dbReference type="InterPro" id="IPR010648">
    <property type="entry name" value="UPF0270"/>
</dbReference>
<dbReference type="AlphaFoldDB" id="A0A1D3K7P2"/>
<dbReference type="Proteomes" id="UP000245431">
    <property type="component" value="Chromosome PVE_r2"/>
</dbReference>
<dbReference type="PROSITE" id="PS51649">
    <property type="entry name" value="NPH3"/>
    <property type="match status" value="1"/>
</dbReference>
<dbReference type="Pfam" id="PF06794">
    <property type="entry name" value="UPF0270"/>
    <property type="match status" value="1"/>
</dbReference>
<feature type="domain" description="NPH3" evidence="2">
    <location>
        <begin position="1"/>
        <end position="83"/>
    </location>
</feature>
<reference evidence="4" key="1">
    <citation type="submission" date="2016-07" db="EMBL/GenBank/DDBJ databases">
        <authorList>
            <person name="Florea S."/>
            <person name="Webb J.S."/>
            <person name="Jaromczyk J."/>
            <person name="Schardl C.L."/>
        </authorList>
    </citation>
    <scope>NUCLEOTIDE SEQUENCE [LARGE SCALE GENOMIC DNA]</scope>
    <source>
        <strain evidence="4">1YdBTEX2</strain>
    </source>
</reference>
<accession>A0A1D3K7P2</accession>